<sequence>PSRDSRQDNLLLLNVPFTRSHFFYSTDFTFTAPRIWNQFPFIIRSAQSLSVFKS</sequence>
<name>R7UTZ5_CAPTE</name>
<keyword evidence="3" id="KW-1185">Reference proteome</keyword>
<evidence type="ECO:0000313" key="1">
    <source>
        <dbReference type="EMBL" id="ELU09640.1"/>
    </source>
</evidence>
<evidence type="ECO:0000313" key="2">
    <source>
        <dbReference type="EnsemblMetazoa" id="CapteP119065"/>
    </source>
</evidence>
<organism evidence="1">
    <name type="scientific">Capitella teleta</name>
    <name type="common">Polychaete worm</name>
    <dbReference type="NCBI Taxonomy" id="283909"/>
    <lineage>
        <taxon>Eukaryota</taxon>
        <taxon>Metazoa</taxon>
        <taxon>Spiralia</taxon>
        <taxon>Lophotrochozoa</taxon>
        <taxon>Annelida</taxon>
        <taxon>Polychaeta</taxon>
        <taxon>Sedentaria</taxon>
        <taxon>Scolecida</taxon>
        <taxon>Capitellidae</taxon>
        <taxon>Capitella</taxon>
    </lineage>
</organism>
<dbReference type="EnsemblMetazoa" id="CapteT119065">
    <property type="protein sequence ID" value="CapteP119065"/>
    <property type="gene ID" value="CapteG119065"/>
</dbReference>
<evidence type="ECO:0000313" key="3">
    <source>
        <dbReference type="Proteomes" id="UP000014760"/>
    </source>
</evidence>
<accession>R7UTZ5</accession>
<protein>
    <submittedName>
        <fullName evidence="1 2">Uncharacterized protein</fullName>
    </submittedName>
</protein>
<dbReference type="Proteomes" id="UP000014760">
    <property type="component" value="Unassembled WGS sequence"/>
</dbReference>
<proteinExistence type="predicted"/>
<gene>
    <name evidence="1" type="ORF">CAPTEDRAFT_119065</name>
</gene>
<dbReference type="HOGENOM" id="CLU_3056370_0_0_1"/>
<reference evidence="1 3" key="2">
    <citation type="journal article" date="2013" name="Nature">
        <title>Insights into bilaterian evolution from three spiralian genomes.</title>
        <authorList>
            <person name="Simakov O."/>
            <person name="Marletaz F."/>
            <person name="Cho S.J."/>
            <person name="Edsinger-Gonzales E."/>
            <person name="Havlak P."/>
            <person name="Hellsten U."/>
            <person name="Kuo D.H."/>
            <person name="Larsson T."/>
            <person name="Lv J."/>
            <person name="Arendt D."/>
            <person name="Savage R."/>
            <person name="Osoegawa K."/>
            <person name="de Jong P."/>
            <person name="Grimwood J."/>
            <person name="Chapman J.A."/>
            <person name="Shapiro H."/>
            <person name="Aerts A."/>
            <person name="Otillar R.P."/>
            <person name="Terry A.Y."/>
            <person name="Boore J.L."/>
            <person name="Grigoriev I.V."/>
            <person name="Lindberg D.R."/>
            <person name="Seaver E.C."/>
            <person name="Weisblat D.A."/>
            <person name="Putnam N.H."/>
            <person name="Rokhsar D.S."/>
        </authorList>
    </citation>
    <scope>NUCLEOTIDE SEQUENCE</scope>
    <source>
        <strain evidence="1 3">I ESC-2004</strain>
    </source>
</reference>
<feature type="non-terminal residue" evidence="1">
    <location>
        <position position="1"/>
    </location>
</feature>
<dbReference type="AlphaFoldDB" id="R7UTZ5"/>
<dbReference type="EMBL" id="KB298084">
    <property type="protein sequence ID" value="ELU09640.1"/>
    <property type="molecule type" value="Genomic_DNA"/>
</dbReference>
<reference evidence="3" key="1">
    <citation type="submission" date="2012-12" db="EMBL/GenBank/DDBJ databases">
        <authorList>
            <person name="Hellsten U."/>
            <person name="Grimwood J."/>
            <person name="Chapman J.A."/>
            <person name="Shapiro H."/>
            <person name="Aerts A."/>
            <person name="Otillar R.P."/>
            <person name="Terry A.Y."/>
            <person name="Boore J.L."/>
            <person name="Simakov O."/>
            <person name="Marletaz F."/>
            <person name="Cho S.-J."/>
            <person name="Edsinger-Gonzales E."/>
            <person name="Havlak P."/>
            <person name="Kuo D.-H."/>
            <person name="Larsson T."/>
            <person name="Lv J."/>
            <person name="Arendt D."/>
            <person name="Savage R."/>
            <person name="Osoegawa K."/>
            <person name="de Jong P."/>
            <person name="Lindberg D.R."/>
            <person name="Seaver E.C."/>
            <person name="Weisblat D.A."/>
            <person name="Putnam N.H."/>
            <person name="Grigoriev I.V."/>
            <person name="Rokhsar D.S."/>
        </authorList>
    </citation>
    <scope>NUCLEOTIDE SEQUENCE</scope>
    <source>
        <strain evidence="3">I ESC-2004</strain>
    </source>
</reference>
<reference evidence="2" key="3">
    <citation type="submission" date="2015-06" db="UniProtKB">
        <authorList>
            <consortium name="EnsemblMetazoa"/>
        </authorList>
    </citation>
    <scope>IDENTIFICATION</scope>
</reference>
<dbReference type="EMBL" id="AMQN01006318">
    <property type="status" value="NOT_ANNOTATED_CDS"/>
    <property type="molecule type" value="Genomic_DNA"/>
</dbReference>